<proteinExistence type="predicted"/>
<dbReference type="AlphaFoldDB" id="A0AAP0JEQ9"/>
<feature type="region of interest" description="Disordered" evidence="1">
    <location>
        <begin position="77"/>
        <end position="121"/>
    </location>
</feature>
<organism evidence="2 3">
    <name type="scientific">Stephania cephalantha</name>
    <dbReference type="NCBI Taxonomy" id="152367"/>
    <lineage>
        <taxon>Eukaryota</taxon>
        <taxon>Viridiplantae</taxon>
        <taxon>Streptophyta</taxon>
        <taxon>Embryophyta</taxon>
        <taxon>Tracheophyta</taxon>
        <taxon>Spermatophyta</taxon>
        <taxon>Magnoliopsida</taxon>
        <taxon>Ranunculales</taxon>
        <taxon>Menispermaceae</taxon>
        <taxon>Menispermoideae</taxon>
        <taxon>Cissampelideae</taxon>
        <taxon>Stephania</taxon>
    </lineage>
</organism>
<dbReference type="Proteomes" id="UP001419268">
    <property type="component" value="Unassembled WGS sequence"/>
</dbReference>
<keyword evidence="3" id="KW-1185">Reference proteome</keyword>
<evidence type="ECO:0000256" key="1">
    <source>
        <dbReference type="SAM" id="MobiDB-lite"/>
    </source>
</evidence>
<gene>
    <name evidence="2" type="ORF">Scep_012065</name>
</gene>
<evidence type="ECO:0000313" key="2">
    <source>
        <dbReference type="EMBL" id="KAK9132537.1"/>
    </source>
</evidence>
<evidence type="ECO:0000313" key="3">
    <source>
        <dbReference type="Proteomes" id="UP001419268"/>
    </source>
</evidence>
<name>A0AAP0JEQ9_9MAGN</name>
<comment type="caution">
    <text evidence="2">The sequence shown here is derived from an EMBL/GenBank/DDBJ whole genome shotgun (WGS) entry which is preliminary data.</text>
</comment>
<reference evidence="2 3" key="1">
    <citation type="submission" date="2024-01" db="EMBL/GenBank/DDBJ databases">
        <title>Genome assemblies of Stephania.</title>
        <authorList>
            <person name="Yang L."/>
        </authorList>
    </citation>
    <scope>NUCLEOTIDE SEQUENCE [LARGE SCALE GENOMIC DNA]</scope>
    <source>
        <strain evidence="2">JXDWG</strain>
        <tissue evidence="2">Leaf</tissue>
    </source>
</reference>
<sequence>MTEAPKKSEQEKEKTAKMGEQVGRRAPTTSYRKEKELRRAKQLQRNHILLRQLNRIGENGGKKKVMKTLNRELKKMMKTVKLRGEDGEEGGEGDGEESGSEGASGIGSGSEDDNEEEEEVKVGEMMKKAKVEMEKNLNKKWWKNHGYVDTLPHVSRWDVKRVRHVVDVIKTWKVLPPRESDKTSAVKMADDALKLLMMFGSRTPSQPKSKPAEGVYSSKRKATPSAPSPLIQKGNKAKK</sequence>
<dbReference type="EMBL" id="JBBNAG010000005">
    <property type="protein sequence ID" value="KAK9132537.1"/>
    <property type="molecule type" value="Genomic_DNA"/>
</dbReference>
<feature type="region of interest" description="Disordered" evidence="1">
    <location>
        <begin position="199"/>
        <end position="239"/>
    </location>
</feature>
<feature type="compositionally biased region" description="Acidic residues" evidence="1">
    <location>
        <begin position="110"/>
        <end position="119"/>
    </location>
</feature>
<feature type="compositionally biased region" description="Acidic residues" evidence="1">
    <location>
        <begin position="86"/>
        <end position="99"/>
    </location>
</feature>
<accession>A0AAP0JEQ9</accession>
<feature type="compositionally biased region" description="Basic and acidic residues" evidence="1">
    <location>
        <begin position="1"/>
        <end position="17"/>
    </location>
</feature>
<feature type="region of interest" description="Disordered" evidence="1">
    <location>
        <begin position="1"/>
        <end position="47"/>
    </location>
</feature>
<protein>
    <submittedName>
        <fullName evidence="2">Uncharacterized protein</fullName>
    </submittedName>
</protein>